<feature type="transmembrane region" description="Helical" evidence="1">
    <location>
        <begin position="55"/>
        <end position="76"/>
    </location>
</feature>
<dbReference type="Proteomes" id="UP001497392">
    <property type="component" value="Unassembled WGS sequence"/>
</dbReference>
<protein>
    <submittedName>
        <fullName evidence="3">G2558 protein</fullName>
    </submittedName>
</protein>
<dbReference type="EMBL" id="CAXHTA020000004">
    <property type="protein sequence ID" value="CAL5220526.1"/>
    <property type="molecule type" value="Genomic_DNA"/>
</dbReference>
<keyword evidence="4" id="KW-1185">Reference proteome</keyword>
<evidence type="ECO:0000259" key="2">
    <source>
        <dbReference type="Pfam" id="PF00149"/>
    </source>
</evidence>
<accession>A0ABP1FMC5</accession>
<proteinExistence type="predicted"/>
<evidence type="ECO:0000313" key="3">
    <source>
        <dbReference type="EMBL" id="CAL5220526.1"/>
    </source>
</evidence>
<keyword evidence="1" id="KW-0812">Transmembrane</keyword>
<evidence type="ECO:0000256" key="1">
    <source>
        <dbReference type="SAM" id="Phobius"/>
    </source>
</evidence>
<reference evidence="3 4" key="1">
    <citation type="submission" date="2024-06" db="EMBL/GenBank/DDBJ databases">
        <authorList>
            <person name="Kraege A."/>
            <person name="Thomma B."/>
        </authorList>
    </citation>
    <scope>NUCLEOTIDE SEQUENCE [LARGE SCALE GENOMIC DNA]</scope>
</reference>
<feature type="domain" description="Calcineurin-like phosphoesterase" evidence="2">
    <location>
        <begin position="127"/>
        <end position="306"/>
    </location>
</feature>
<dbReference type="CDD" id="cd00144">
    <property type="entry name" value="MPP_PPP_family"/>
    <property type="match status" value="1"/>
</dbReference>
<dbReference type="PANTHER" id="PTHR42850">
    <property type="entry name" value="METALLOPHOSPHOESTERASE"/>
    <property type="match status" value="1"/>
</dbReference>
<dbReference type="InterPro" id="IPR050126">
    <property type="entry name" value="Ap4A_hydrolase"/>
</dbReference>
<organism evidence="3 4">
    <name type="scientific">Coccomyxa viridis</name>
    <dbReference type="NCBI Taxonomy" id="1274662"/>
    <lineage>
        <taxon>Eukaryota</taxon>
        <taxon>Viridiplantae</taxon>
        <taxon>Chlorophyta</taxon>
        <taxon>core chlorophytes</taxon>
        <taxon>Trebouxiophyceae</taxon>
        <taxon>Trebouxiophyceae incertae sedis</taxon>
        <taxon>Coccomyxaceae</taxon>
        <taxon>Coccomyxa</taxon>
    </lineage>
</organism>
<name>A0ABP1FMC5_9CHLO</name>
<dbReference type="SUPFAM" id="SSF56300">
    <property type="entry name" value="Metallo-dependent phosphatases"/>
    <property type="match status" value="1"/>
</dbReference>
<evidence type="ECO:0000313" key="4">
    <source>
        <dbReference type="Proteomes" id="UP001497392"/>
    </source>
</evidence>
<dbReference type="InterPro" id="IPR004843">
    <property type="entry name" value="Calcineurin-like_PHP"/>
</dbReference>
<keyword evidence="1" id="KW-0472">Membrane</keyword>
<keyword evidence="1" id="KW-1133">Transmembrane helix</keyword>
<dbReference type="InterPro" id="IPR029052">
    <property type="entry name" value="Metallo-depent_PP-like"/>
</dbReference>
<comment type="caution">
    <text evidence="3">The sequence shown here is derived from an EMBL/GenBank/DDBJ whole genome shotgun (WGS) entry which is preliminary data.</text>
</comment>
<gene>
    <name evidence="3" type="primary">g2558</name>
    <name evidence="3" type="ORF">VP750_LOCUS2185</name>
</gene>
<dbReference type="Gene3D" id="3.60.21.10">
    <property type="match status" value="1"/>
</dbReference>
<sequence>MASGANGSEPLLEDIEEFRPIGEIEDADRRRRKDLDRESARAVKGGATRGSYRKLALATIMLATVGVAFALLITAVELSKDDRQPVYDLNLKRGSPEYTLFLASAGKLLPPQIHEVVLEGELEPKGRIIIIGDVHGCIKEMKELLVEAEYVHGVDTVILVGDLGDKGPYPLEVIAEARRLGFYSVRGNHDDKALASYESFLAGKPVPSKQRWVKEMPSGAAEWLHKLPFTIRLPSYGLVVVHAGLVPDVPLTRQQLGDLYMMREVVNTTGGWRAEEAKCDPTGKLGPAWASVWEGPDHVFFGHDHERGLQRRAYATGLDTGCCYGDRLSAAILPSMRDLRAAQQSQSGSTLRPSLDPQDIKIISVPAHEKYYEDHDPCS</sequence>
<dbReference type="PANTHER" id="PTHR42850:SF4">
    <property type="entry name" value="ZINC-DEPENDENT ENDOPOLYPHOSPHATASE"/>
    <property type="match status" value="1"/>
</dbReference>
<dbReference type="Pfam" id="PF00149">
    <property type="entry name" value="Metallophos"/>
    <property type="match status" value="1"/>
</dbReference>